<dbReference type="EMBL" id="GGEC01001588">
    <property type="protein sequence ID" value="MBW82071.1"/>
    <property type="molecule type" value="Transcribed_RNA"/>
</dbReference>
<feature type="transmembrane region" description="Helical" evidence="1">
    <location>
        <begin position="37"/>
        <end position="61"/>
    </location>
</feature>
<keyword evidence="1" id="KW-1133">Transmembrane helix</keyword>
<accession>A0A2P2ILJ0</accession>
<reference evidence="2" key="1">
    <citation type="submission" date="2018-02" db="EMBL/GenBank/DDBJ databases">
        <title>Rhizophora mucronata_Transcriptome.</title>
        <authorList>
            <person name="Meera S.P."/>
            <person name="Sreeshan A."/>
            <person name="Augustine A."/>
        </authorList>
    </citation>
    <scope>NUCLEOTIDE SEQUENCE</scope>
    <source>
        <tissue evidence="2">Leaf</tissue>
    </source>
</reference>
<sequence>MLKKKKIPSGGGVFGTVARVKVDDLLLCKNTLGNVKVVFLSLALLFFYMYDVNMVITQLFYSGF</sequence>
<evidence type="ECO:0000256" key="1">
    <source>
        <dbReference type="SAM" id="Phobius"/>
    </source>
</evidence>
<organism evidence="2">
    <name type="scientific">Rhizophora mucronata</name>
    <name type="common">Asiatic mangrove</name>
    <dbReference type="NCBI Taxonomy" id="61149"/>
    <lineage>
        <taxon>Eukaryota</taxon>
        <taxon>Viridiplantae</taxon>
        <taxon>Streptophyta</taxon>
        <taxon>Embryophyta</taxon>
        <taxon>Tracheophyta</taxon>
        <taxon>Spermatophyta</taxon>
        <taxon>Magnoliopsida</taxon>
        <taxon>eudicotyledons</taxon>
        <taxon>Gunneridae</taxon>
        <taxon>Pentapetalae</taxon>
        <taxon>rosids</taxon>
        <taxon>fabids</taxon>
        <taxon>Malpighiales</taxon>
        <taxon>Rhizophoraceae</taxon>
        <taxon>Rhizophora</taxon>
    </lineage>
</organism>
<dbReference type="AlphaFoldDB" id="A0A2P2ILJ0"/>
<evidence type="ECO:0000313" key="2">
    <source>
        <dbReference type="EMBL" id="MBW82071.1"/>
    </source>
</evidence>
<keyword evidence="1" id="KW-0812">Transmembrane</keyword>
<protein>
    <submittedName>
        <fullName evidence="2">Uncharacterized protein</fullName>
    </submittedName>
</protein>
<proteinExistence type="predicted"/>
<keyword evidence="1" id="KW-0472">Membrane</keyword>
<name>A0A2P2ILJ0_RHIMU</name>